<accession>A0A327L6T0</accession>
<evidence type="ECO:0000313" key="2">
    <source>
        <dbReference type="Proteomes" id="UP000249130"/>
    </source>
</evidence>
<dbReference type="AlphaFoldDB" id="A0A327L6T0"/>
<dbReference type="Proteomes" id="UP000249130">
    <property type="component" value="Unassembled WGS sequence"/>
</dbReference>
<dbReference type="EMBL" id="NPEX01000006">
    <property type="protein sequence ID" value="RAI45854.1"/>
    <property type="molecule type" value="Genomic_DNA"/>
</dbReference>
<gene>
    <name evidence="1" type="ORF">CH341_01760</name>
</gene>
<name>A0A327L6T0_9BRAD</name>
<organism evidence="1 2">
    <name type="scientific">Rhodoplanes roseus</name>
    <dbReference type="NCBI Taxonomy" id="29409"/>
    <lineage>
        <taxon>Bacteria</taxon>
        <taxon>Pseudomonadati</taxon>
        <taxon>Pseudomonadota</taxon>
        <taxon>Alphaproteobacteria</taxon>
        <taxon>Hyphomicrobiales</taxon>
        <taxon>Nitrobacteraceae</taxon>
        <taxon>Rhodoplanes</taxon>
    </lineage>
</organism>
<keyword evidence="2" id="KW-1185">Reference proteome</keyword>
<sequence>MADSFGTMRAAIVRAPVRRVTPPDGRSDRRELEATELANAIFKRINDATMRLLISAPMLASRTSRR</sequence>
<dbReference type="RefSeq" id="WP_111417317.1">
    <property type="nucleotide sequence ID" value="NZ_NPEX01000006.1"/>
</dbReference>
<protein>
    <submittedName>
        <fullName evidence="1">Uncharacterized protein</fullName>
    </submittedName>
</protein>
<comment type="caution">
    <text evidence="1">The sequence shown here is derived from an EMBL/GenBank/DDBJ whole genome shotgun (WGS) entry which is preliminary data.</text>
</comment>
<reference evidence="1 2" key="1">
    <citation type="submission" date="2017-07" db="EMBL/GenBank/DDBJ databases">
        <title>Draft Genome Sequences of Select Purple Nonsulfur Bacteria.</title>
        <authorList>
            <person name="Lasarre B."/>
            <person name="Mckinlay J.B."/>
        </authorList>
    </citation>
    <scope>NUCLEOTIDE SEQUENCE [LARGE SCALE GENOMIC DNA]</scope>
    <source>
        <strain evidence="1 2">DSM 5909</strain>
    </source>
</reference>
<proteinExistence type="predicted"/>
<evidence type="ECO:0000313" key="1">
    <source>
        <dbReference type="EMBL" id="RAI45854.1"/>
    </source>
</evidence>